<comment type="caution">
    <text evidence="1">The sequence shown here is derived from an EMBL/GenBank/DDBJ whole genome shotgun (WGS) entry which is preliminary data.</text>
</comment>
<sequence>MCLAAAIPLRPASSRFSFSRRPKAQLATVGELGAIGSSAGFDYTSEWTSWLISKQVSTLISGGNDSNTRCYCSTVAPVSTPPPTPGPGSPSLRQRLGGNVFELFQRRGLVAYWRPFDGIRHGLYPDQPPQPGQCRETLCGMTLTVGTPTEVEWLAPTCESCWNEARSRRDAQAREEDAS</sequence>
<name>A0A4R4Z2Z8_9PSEU</name>
<evidence type="ECO:0008006" key="3">
    <source>
        <dbReference type="Google" id="ProtNLM"/>
    </source>
</evidence>
<protein>
    <recommendedName>
        <fullName evidence="3">Zinc-finger</fullName>
    </recommendedName>
</protein>
<accession>A0A4R4Z2Z8</accession>
<evidence type="ECO:0000313" key="1">
    <source>
        <dbReference type="EMBL" id="TDD51374.1"/>
    </source>
</evidence>
<dbReference type="OrthoDB" id="3696334at2"/>
<dbReference type="AlphaFoldDB" id="A0A4R4Z2Z8"/>
<organism evidence="1 2">
    <name type="scientific">Saccharopolyspora elongata</name>
    <dbReference type="NCBI Taxonomy" id="2530387"/>
    <lineage>
        <taxon>Bacteria</taxon>
        <taxon>Bacillati</taxon>
        <taxon>Actinomycetota</taxon>
        <taxon>Actinomycetes</taxon>
        <taxon>Pseudonocardiales</taxon>
        <taxon>Pseudonocardiaceae</taxon>
        <taxon>Saccharopolyspora</taxon>
    </lineage>
</organism>
<dbReference type="InterPro" id="IPR031795">
    <property type="entry name" value="Zf-HC3"/>
</dbReference>
<gene>
    <name evidence="1" type="ORF">E1288_14415</name>
</gene>
<dbReference type="Pfam" id="PF16827">
    <property type="entry name" value="zf-HC3"/>
    <property type="match status" value="1"/>
</dbReference>
<dbReference type="EMBL" id="SMKW01000016">
    <property type="protein sequence ID" value="TDD51374.1"/>
    <property type="molecule type" value="Genomic_DNA"/>
</dbReference>
<reference evidence="1 2" key="1">
    <citation type="submission" date="2019-03" db="EMBL/GenBank/DDBJ databases">
        <title>Draft genome sequences of novel Actinobacteria.</title>
        <authorList>
            <person name="Sahin N."/>
            <person name="Ay H."/>
            <person name="Saygin H."/>
        </authorList>
    </citation>
    <scope>NUCLEOTIDE SEQUENCE [LARGE SCALE GENOMIC DNA]</scope>
    <source>
        <strain evidence="1 2">7K502</strain>
    </source>
</reference>
<dbReference type="Proteomes" id="UP000294947">
    <property type="component" value="Unassembled WGS sequence"/>
</dbReference>
<keyword evidence="2" id="KW-1185">Reference proteome</keyword>
<evidence type="ECO:0000313" key="2">
    <source>
        <dbReference type="Proteomes" id="UP000294947"/>
    </source>
</evidence>
<proteinExistence type="predicted"/>